<evidence type="ECO:0000313" key="2">
    <source>
        <dbReference type="EMBL" id="CAD7433478.1"/>
    </source>
</evidence>
<feature type="compositionally biased region" description="Basic and acidic residues" evidence="1">
    <location>
        <begin position="1"/>
        <end position="11"/>
    </location>
</feature>
<name>A0A7R9HST9_9NEOP</name>
<proteinExistence type="predicted"/>
<dbReference type="EMBL" id="OB796481">
    <property type="protein sequence ID" value="CAD7433478.1"/>
    <property type="molecule type" value="Genomic_DNA"/>
</dbReference>
<reference evidence="2" key="1">
    <citation type="submission" date="2020-11" db="EMBL/GenBank/DDBJ databases">
        <authorList>
            <person name="Tran Van P."/>
        </authorList>
    </citation>
    <scope>NUCLEOTIDE SEQUENCE</scope>
</reference>
<feature type="compositionally biased region" description="Basic and acidic residues" evidence="1">
    <location>
        <begin position="275"/>
        <end position="286"/>
    </location>
</feature>
<accession>A0A7R9HST9</accession>
<feature type="region of interest" description="Disordered" evidence="1">
    <location>
        <begin position="269"/>
        <end position="310"/>
    </location>
</feature>
<evidence type="ECO:0000256" key="1">
    <source>
        <dbReference type="SAM" id="MobiDB-lite"/>
    </source>
</evidence>
<protein>
    <submittedName>
        <fullName evidence="2">Uncharacterized protein</fullName>
    </submittedName>
</protein>
<sequence length="366" mass="41070">MERKEAKHAETNKSGQAGTKENVVSVKRFGSGQLQAFSTPGTTFGRGPQPFGASTNHRLRLVVHEGGHRVILASFHLIDGLEMFLSRLDAMVFNFIREVKSRDNDSVLKQQISPFTDNLAWHNCQGRCSASGNSRKAILGTGEQRKFQPQPFQISTHAHLTTHALYSQKQADSFVTCESRLTYLMLLFSYLSLSTLAKDPRLRRCSSLSCFIRFKRDSLLAEWLFFMETSLVVTTRTGSRGLNSVPNIAQFRTRPEKCLTRLDDQRASPAIPLDQMHREGRQDKSSYTRATHCNARGDSSPPLEVEPRGNDCRNRLSSNLALPESQVCQIIGLVPYIDKFTSYYAIRNEQKFHIGGEAGGKEPNSP</sequence>
<organism evidence="2">
    <name type="scientific">Timema monikensis</name>
    <dbReference type="NCBI Taxonomy" id="170555"/>
    <lineage>
        <taxon>Eukaryota</taxon>
        <taxon>Metazoa</taxon>
        <taxon>Ecdysozoa</taxon>
        <taxon>Arthropoda</taxon>
        <taxon>Hexapoda</taxon>
        <taxon>Insecta</taxon>
        <taxon>Pterygota</taxon>
        <taxon>Neoptera</taxon>
        <taxon>Polyneoptera</taxon>
        <taxon>Phasmatodea</taxon>
        <taxon>Timematodea</taxon>
        <taxon>Timematoidea</taxon>
        <taxon>Timematidae</taxon>
        <taxon>Timema</taxon>
    </lineage>
</organism>
<feature type="region of interest" description="Disordered" evidence="1">
    <location>
        <begin position="1"/>
        <end position="22"/>
    </location>
</feature>
<dbReference type="AlphaFoldDB" id="A0A7R9HST9"/>
<gene>
    <name evidence="2" type="ORF">TMSB3V08_LOCUS10152</name>
</gene>